<dbReference type="AlphaFoldDB" id="A0A4S3K2B0"/>
<evidence type="ECO:0000256" key="4">
    <source>
        <dbReference type="ARBA" id="ARBA00023239"/>
    </source>
</evidence>
<dbReference type="InterPro" id="IPR011057">
    <property type="entry name" value="Mss4-like_sf"/>
</dbReference>
<protein>
    <recommendedName>
        <fullName evidence="5">CENP-V/GFA domain-containing protein</fullName>
    </recommendedName>
</protein>
<dbReference type="SUPFAM" id="SSF51316">
    <property type="entry name" value="Mss4-like"/>
    <property type="match status" value="1"/>
</dbReference>
<dbReference type="RefSeq" id="WP_162851289.1">
    <property type="nucleotide sequence ID" value="NZ_MWIN01000019.1"/>
</dbReference>
<comment type="similarity">
    <text evidence="1">Belongs to the Gfa family.</text>
</comment>
<keyword evidence="7" id="KW-1185">Reference proteome</keyword>
<dbReference type="InterPro" id="IPR006913">
    <property type="entry name" value="CENP-V/GFA"/>
</dbReference>
<evidence type="ECO:0000313" key="6">
    <source>
        <dbReference type="EMBL" id="TDU26486.1"/>
    </source>
</evidence>
<evidence type="ECO:0000256" key="2">
    <source>
        <dbReference type="ARBA" id="ARBA00022723"/>
    </source>
</evidence>
<proteinExistence type="inferred from homology"/>
<dbReference type="Proteomes" id="UP000295341">
    <property type="component" value="Unassembled WGS sequence"/>
</dbReference>
<evidence type="ECO:0000256" key="3">
    <source>
        <dbReference type="ARBA" id="ARBA00022833"/>
    </source>
</evidence>
<accession>A0A4S3K2B0</accession>
<dbReference type="Gene3D" id="3.90.1590.10">
    <property type="entry name" value="glutathione-dependent formaldehyde- activating enzyme (gfa)"/>
    <property type="match status" value="1"/>
</dbReference>
<reference evidence="6 7" key="1">
    <citation type="submission" date="2019-03" db="EMBL/GenBank/DDBJ databases">
        <title>Genomic Encyclopedia of Type Strains, Phase IV (KMG-IV): sequencing the most valuable type-strain genomes for metagenomic binning, comparative biology and taxonomic classification.</title>
        <authorList>
            <person name="Goeker M."/>
        </authorList>
    </citation>
    <scope>NUCLEOTIDE SEQUENCE [LARGE SCALE GENOMIC DNA]</scope>
    <source>
        <strain evidence="6 7">DSM 26377</strain>
    </source>
</reference>
<evidence type="ECO:0000313" key="7">
    <source>
        <dbReference type="Proteomes" id="UP000295341"/>
    </source>
</evidence>
<dbReference type="Pfam" id="PF04828">
    <property type="entry name" value="GFA"/>
    <property type="match status" value="1"/>
</dbReference>
<keyword evidence="2" id="KW-0479">Metal-binding</keyword>
<dbReference type="GO" id="GO:0016846">
    <property type="term" value="F:carbon-sulfur lyase activity"/>
    <property type="evidence" value="ECO:0007669"/>
    <property type="project" value="InterPro"/>
</dbReference>
<keyword evidence="4" id="KW-0456">Lyase</keyword>
<comment type="caution">
    <text evidence="6">The sequence shown here is derived from an EMBL/GenBank/DDBJ whole genome shotgun (WGS) entry which is preliminary data.</text>
</comment>
<sequence>MKASVSGGCSCGAVRYFSRALTEQVSVCHCRDCQGTSGSAFAVRAGLYSRDLEVQGAEAIAMHVKPGASGRATRRSFCSRCGSQIFISFDAIPDLIFVQAGTLDDSSWVNPNIHLWCGEKQPWVAVPADALAT</sequence>
<organism evidence="6 7">
    <name type="scientific">Panacagrimonas perspica</name>
    <dbReference type="NCBI Taxonomy" id="381431"/>
    <lineage>
        <taxon>Bacteria</taxon>
        <taxon>Pseudomonadati</taxon>
        <taxon>Pseudomonadota</taxon>
        <taxon>Gammaproteobacteria</taxon>
        <taxon>Nevskiales</taxon>
        <taxon>Nevskiaceae</taxon>
        <taxon>Panacagrimonas</taxon>
    </lineage>
</organism>
<dbReference type="EMBL" id="SOBT01000010">
    <property type="protein sequence ID" value="TDU26486.1"/>
    <property type="molecule type" value="Genomic_DNA"/>
</dbReference>
<dbReference type="GO" id="GO:0046872">
    <property type="term" value="F:metal ion binding"/>
    <property type="evidence" value="ECO:0007669"/>
    <property type="project" value="UniProtKB-KW"/>
</dbReference>
<keyword evidence="3" id="KW-0862">Zinc</keyword>
<feature type="domain" description="CENP-V/GFA" evidence="5">
    <location>
        <begin position="5"/>
        <end position="109"/>
    </location>
</feature>
<name>A0A4S3K2B0_9GAMM</name>
<dbReference type="PROSITE" id="PS51891">
    <property type="entry name" value="CENP_V_GFA"/>
    <property type="match status" value="1"/>
</dbReference>
<evidence type="ECO:0000259" key="5">
    <source>
        <dbReference type="PROSITE" id="PS51891"/>
    </source>
</evidence>
<gene>
    <name evidence="6" type="ORF">DFR24_3512</name>
</gene>
<evidence type="ECO:0000256" key="1">
    <source>
        <dbReference type="ARBA" id="ARBA00005495"/>
    </source>
</evidence>
<dbReference type="PANTHER" id="PTHR33337">
    <property type="entry name" value="GFA DOMAIN-CONTAINING PROTEIN"/>
    <property type="match status" value="1"/>
</dbReference>
<dbReference type="PANTHER" id="PTHR33337:SF40">
    <property type="entry name" value="CENP-V_GFA DOMAIN-CONTAINING PROTEIN-RELATED"/>
    <property type="match status" value="1"/>
</dbReference>